<dbReference type="InterPro" id="IPR050178">
    <property type="entry name" value="AspA/AstE_fam"/>
</dbReference>
<evidence type="ECO:0000313" key="7">
    <source>
        <dbReference type="Proteomes" id="UP000324550"/>
    </source>
</evidence>
<dbReference type="OrthoDB" id="1523003at2"/>
<comment type="caution">
    <text evidence="6">The sequence shown here is derived from an EMBL/GenBank/DDBJ whole genome shotgun (WGS) entry which is preliminary data.</text>
</comment>
<keyword evidence="2" id="KW-0479">Metal-binding</keyword>
<dbReference type="InterPro" id="IPR055438">
    <property type="entry name" value="AstE_AspA_cat"/>
</dbReference>
<feature type="domain" description="Succinylglutamate desuccinylase/Aspartoacylase catalytic" evidence="5">
    <location>
        <begin position="29"/>
        <end position="194"/>
    </location>
</feature>
<sequence>MVKVISKALNKQIEIERIITKFSTSLNRPTVVFFAGIHGNETAGVFALNEFLKSDGFENLQGNVYAIAGNLKALSVNKRFIEQDLNRLWTQDNLENLKSNTNLQAEDLEQLDLFNILKEIKDKHSGPIYFIDLHTTSSKTLPFITINDALINRKFSQQFPVPIVLGIEEYLSGPLLSYINQLGYLSLGFESGQHDEVDAVLNCLSFIYLTLVYTKVLDINNVLDFEIHYNRLKHQSQNLNYVFEVTYLHKIKQNENFKMINGFKSFQKIVKGKQLATSNSKDIYSKYNARIFMPLYQTQGEEGFFIIKSIKPVFLKISELLRRYKGDNLLVLLPGISWHDRKKGILSVNLKVTKYLAKQIFHVFGFRSQQLDKTRMLLYNRERVSRVDLYKNETWFKRK</sequence>
<dbReference type="Gene3D" id="3.40.630.10">
    <property type="entry name" value="Zn peptidases"/>
    <property type="match status" value="1"/>
</dbReference>
<dbReference type="RefSeq" id="WP_148456942.1">
    <property type="nucleotide sequence ID" value="NZ_VSFC01000062.1"/>
</dbReference>
<keyword evidence="3" id="KW-0378">Hydrolase</keyword>
<proteinExistence type="predicted"/>
<dbReference type="Pfam" id="PF24827">
    <property type="entry name" value="AstE_AspA_cat"/>
    <property type="match status" value="1"/>
</dbReference>
<gene>
    <name evidence="6" type="ORF">FVF61_12570</name>
</gene>
<dbReference type="GO" id="GO:0005829">
    <property type="term" value="C:cytosol"/>
    <property type="evidence" value="ECO:0007669"/>
    <property type="project" value="TreeGrafter"/>
</dbReference>
<dbReference type="GO" id="GO:0046872">
    <property type="term" value="F:metal ion binding"/>
    <property type="evidence" value="ECO:0007669"/>
    <property type="project" value="UniProtKB-KW"/>
</dbReference>
<evidence type="ECO:0000256" key="2">
    <source>
        <dbReference type="ARBA" id="ARBA00022723"/>
    </source>
</evidence>
<name>A0A5D0G024_9FLAO</name>
<evidence type="ECO:0000259" key="5">
    <source>
        <dbReference type="Pfam" id="PF24827"/>
    </source>
</evidence>
<evidence type="ECO:0000256" key="1">
    <source>
        <dbReference type="ARBA" id="ARBA00001947"/>
    </source>
</evidence>
<dbReference type="SUPFAM" id="SSF53187">
    <property type="entry name" value="Zn-dependent exopeptidases"/>
    <property type="match status" value="1"/>
</dbReference>
<dbReference type="Proteomes" id="UP000324550">
    <property type="component" value="Unassembled WGS sequence"/>
</dbReference>
<protein>
    <submittedName>
        <fullName evidence="6">Aspartoacylase</fullName>
    </submittedName>
</protein>
<dbReference type="GO" id="GO:0016788">
    <property type="term" value="F:hydrolase activity, acting on ester bonds"/>
    <property type="evidence" value="ECO:0007669"/>
    <property type="project" value="InterPro"/>
</dbReference>
<keyword evidence="4" id="KW-0862">Zinc</keyword>
<evidence type="ECO:0000256" key="4">
    <source>
        <dbReference type="ARBA" id="ARBA00022833"/>
    </source>
</evidence>
<dbReference type="AlphaFoldDB" id="A0A5D0G024"/>
<dbReference type="EMBL" id="VSFC01000062">
    <property type="protein sequence ID" value="TYA52175.1"/>
    <property type="molecule type" value="Genomic_DNA"/>
</dbReference>
<reference evidence="6 7" key="1">
    <citation type="submission" date="2019-08" db="EMBL/GenBank/DDBJ databases">
        <title>Formosa sediminis sp. nov., isolated from marine sediment.</title>
        <authorList>
            <person name="Cao W.R."/>
        </authorList>
    </citation>
    <scope>NUCLEOTIDE SEQUENCE [LARGE SCALE GENOMIC DNA]</scope>
    <source>
        <strain evidence="6 7">1494</strain>
    </source>
</reference>
<dbReference type="PANTHER" id="PTHR15162:SF7">
    <property type="entry name" value="SUCCINYLGLUTAMATE DESUCCINYLASE"/>
    <property type="match status" value="1"/>
</dbReference>
<evidence type="ECO:0000313" key="6">
    <source>
        <dbReference type="EMBL" id="TYA52175.1"/>
    </source>
</evidence>
<dbReference type="PANTHER" id="PTHR15162">
    <property type="entry name" value="ASPARTOACYLASE"/>
    <property type="match status" value="1"/>
</dbReference>
<keyword evidence="7" id="KW-1185">Reference proteome</keyword>
<organism evidence="6 7">
    <name type="scientific">Formosa maritima</name>
    <dbReference type="NCBI Taxonomy" id="2592046"/>
    <lineage>
        <taxon>Bacteria</taxon>
        <taxon>Pseudomonadati</taxon>
        <taxon>Bacteroidota</taxon>
        <taxon>Flavobacteriia</taxon>
        <taxon>Flavobacteriales</taxon>
        <taxon>Flavobacteriaceae</taxon>
        <taxon>Formosa</taxon>
    </lineage>
</organism>
<evidence type="ECO:0000256" key="3">
    <source>
        <dbReference type="ARBA" id="ARBA00022801"/>
    </source>
</evidence>
<accession>A0A5D0G024</accession>
<comment type="cofactor">
    <cofactor evidence="1">
        <name>Zn(2+)</name>
        <dbReference type="ChEBI" id="CHEBI:29105"/>
    </cofactor>
</comment>